<evidence type="ECO:0000256" key="4">
    <source>
        <dbReference type="ARBA" id="ARBA00023125"/>
    </source>
</evidence>
<dbReference type="PANTHER" id="PTHR10015">
    <property type="entry name" value="HEAT SHOCK TRANSCRIPTION FACTOR"/>
    <property type="match status" value="1"/>
</dbReference>
<dbReference type="AlphaFoldDB" id="A0A367KNP6"/>
<dbReference type="STRING" id="4846.A0A367KNP6"/>
<reference evidence="9 10" key="1">
    <citation type="journal article" date="2018" name="G3 (Bethesda)">
        <title>Phylogenetic and Phylogenomic Definition of Rhizopus Species.</title>
        <authorList>
            <person name="Gryganskyi A.P."/>
            <person name="Golan J."/>
            <person name="Dolatabadi S."/>
            <person name="Mondo S."/>
            <person name="Robb S."/>
            <person name="Idnurm A."/>
            <person name="Muszewska A."/>
            <person name="Steczkiewicz K."/>
            <person name="Masonjones S."/>
            <person name="Liao H.L."/>
            <person name="Gajdeczka M.T."/>
            <person name="Anike F."/>
            <person name="Vuek A."/>
            <person name="Anishchenko I.M."/>
            <person name="Voigt K."/>
            <person name="de Hoog G.S."/>
            <person name="Smith M.E."/>
            <person name="Heitman J."/>
            <person name="Vilgalys R."/>
            <person name="Stajich J.E."/>
        </authorList>
    </citation>
    <scope>NUCLEOTIDE SEQUENCE [LARGE SCALE GENOMIC DNA]</scope>
    <source>
        <strain evidence="9 10">LSU 92-RS-03</strain>
    </source>
</reference>
<evidence type="ECO:0000259" key="8">
    <source>
        <dbReference type="SMART" id="SM00415"/>
    </source>
</evidence>
<evidence type="ECO:0000256" key="6">
    <source>
        <dbReference type="ARBA" id="ARBA00023242"/>
    </source>
</evidence>
<evidence type="ECO:0000313" key="9">
    <source>
        <dbReference type="EMBL" id="RCI03767.1"/>
    </source>
</evidence>
<accession>A0A367KNP6</accession>
<gene>
    <name evidence="9" type="primary">HSF1_5</name>
    <name evidence="9" type="ORF">CU098_009948</name>
</gene>
<dbReference type="InterPro" id="IPR000232">
    <property type="entry name" value="HSF_DNA-bd"/>
</dbReference>
<dbReference type="SMART" id="SM00415">
    <property type="entry name" value="HSF"/>
    <property type="match status" value="1"/>
</dbReference>
<dbReference type="FunFam" id="1.10.10.10:FF:000027">
    <property type="entry name" value="Heat shock transcription factor 1"/>
    <property type="match status" value="1"/>
</dbReference>
<sequence length="498" mass="57189">MFCSKENNRKRSFSPLLPLELDSLNEPNAKKKKVDHSTKEVLFTSLINTPHRFTSQRNVSAFLRKLFIMINDPTTDIHIHWSSDGKSFLIENHEQFSKNVLPRFYKHNTFTSFVRQLNMYDFHKIPHDDILIDTSAEIWRFNHPYFQKSREDLLSLVTRKKSRDAGDKDQDQVNLKNLLKDVTSIKKYQNNINADLSSLRQKSNKILQETFVAREKHKKHELVIKKLLQLLTLIFSGEHLAIKSEQVIEEKQEDQGKGKHQTTMFVPDYIIAKDLLILDKAVKHSRSFRPDDPLFCHSKSAFVISKDIDALEHNVEILAGQLGVDSSHIGEDFVEFNSHQDYSSIIDSVTRDDKTQLFRMVNTLQEPRFQETISSSSVWSFEQDIKKTYSFEGIPSDSLLCGFKKSPEAPPLPEAPFSEAPFSEASFLEAFLPEPPLPEPPLPEPPLPELPLSYPLFQPDLIALQSYAHTSTAITASATTTLLSTAYYNRQNTQFSFT</sequence>
<keyword evidence="6" id="KW-0539">Nucleus</keyword>
<dbReference type="GO" id="GO:0003700">
    <property type="term" value="F:DNA-binding transcription factor activity"/>
    <property type="evidence" value="ECO:0007669"/>
    <property type="project" value="InterPro"/>
</dbReference>
<name>A0A367KNP6_RHIST</name>
<dbReference type="PRINTS" id="PR00056">
    <property type="entry name" value="HSFDOMAIN"/>
</dbReference>
<dbReference type="OrthoDB" id="60033at2759"/>
<evidence type="ECO:0000256" key="7">
    <source>
        <dbReference type="RuleBase" id="RU004020"/>
    </source>
</evidence>
<evidence type="ECO:0000313" key="10">
    <source>
        <dbReference type="Proteomes" id="UP000253551"/>
    </source>
</evidence>
<evidence type="ECO:0000256" key="1">
    <source>
        <dbReference type="ARBA" id="ARBA00004123"/>
    </source>
</evidence>
<dbReference type="EMBL" id="PJQM01000902">
    <property type="protein sequence ID" value="RCI03767.1"/>
    <property type="molecule type" value="Genomic_DNA"/>
</dbReference>
<comment type="subcellular location">
    <subcellularLocation>
        <location evidence="1">Nucleus</location>
    </subcellularLocation>
</comment>
<keyword evidence="10" id="KW-1185">Reference proteome</keyword>
<dbReference type="Pfam" id="PF00447">
    <property type="entry name" value="HSF_DNA-bind"/>
    <property type="match status" value="1"/>
</dbReference>
<organism evidence="9 10">
    <name type="scientific">Rhizopus stolonifer</name>
    <name type="common">Rhizopus nigricans</name>
    <dbReference type="NCBI Taxonomy" id="4846"/>
    <lineage>
        <taxon>Eukaryota</taxon>
        <taxon>Fungi</taxon>
        <taxon>Fungi incertae sedis</taxon>
        <taxon>Mucoromycota</taxon>
        <taxon>Mucoromycotina</taxon>
        <taxon>Mucoromycetes</taxon>
        <taxon>Mucorales</taxon>
        <taxon>Mucorineae</taxon>
        <taxon>Rhizopodaceae</taxon>
        <taxon>Rhizopus</taxon>
    </lineage>
</organism>
<feature type="domain" description="HSF-type DNA-binding" evidence="8">
    <location>
        <begin position="58"/>
        <end position="160"/>
    </location>
</feature>
<dbReference type="GO" id="GO:0005634">
    <property type="term" value="C:nucleus"/>
    <property type="evidence" value="ECO:0007669"/>
    <property type="project" value="UniProtKB-SubCell"/>
</dbReference>
<keyword evidence="4" id="KW-0238">DNA-binding</keyword>
<evidence type="ECO:0000256" key="2">
    <source>
        <dbReference type="ARBA" id="ARBA00006403"/>
    </source>
</evidence>
<proteinExistence type="inferred from homology"/>
<dbReference type="SUPFAM" id="SSF46785">
    <property type="entry name" value="Winged helix' DNA-binding domain"/>
    <property type="match status" value="1"/>
</dbReference>
<dbReference type="InterPro" id="IPR036388">
    <property type="entry name" value="WH-like_DNA-bd_sf"/>
</dbReference>
<evidence type="ECO:0000256" key="5">
    <source>
        <dbReference type="ARBA" id="ARBA00023163"/>
    </source>
</evidence>
<dbReference type="Proteomes" id="UP000253551">
    <property type="component" value="Unassembled WGS sequence"/>
</dbReference>
<keyword evidence="5" id="KW-0804">Transcription</keyword>
<evidence type="ECO:0000256" key="3">
    <source>
        <dbReference type="ARBA" id="ARBA00023015"/>
    </source>
</evidence>
<comment type="caution">
    <text evidence="9">The sequence shown here is derived from an EMBL/GenBank/DDBJ whole genome shotgun (WGS) entry which is preliminary data.</text>
</comment>
<dbReference type="GO" id="GO:0043565">
    <property type="term" value="F:sequence-specific DNA binding"/>
    <property type="evidence" value="ECO:0007669"/>
    <property type="project" value="InterPro"/>
</dbReference>
<comment type="similarity">
    <text evidence="2 7">Belongs to the HSF family.</text>
</comment>
<dbReference type="Gene3D" id="1.10.10.10">
    <property type="entry name" value="Winged helix-like DNA-binding domain superfamily/Winged helix DNA-binding domain"/>
    <property type="match status" value="1"/>
</dbReference>
<dbReference type="InterPro" id="IPR036390">
    <property type="entry name" value="WH_DNA-bd_sf"/>
</dbReference>
<dbReference type="PANTHER" id="PTHR10015:SF427">
    <property type="entry name" value="HEAT SHOCK FACTOR PROTEIN"/>
    <property type="match status" value="1"/>
</dbReference>
<keyword evidence="3" id="KW-0805">Transcription regulation</keyword>
<protein>
    <submittedName>
        <fullName evidence="9">Stress-responsive transcription factor hsf1</fullName>
    </submittedName>
</protein>